<name>A0A6A3AAI6_HIBSY</name>
<keyword evidence="2" id="KW-1185">Reference proteome</keyword>
<evidence type="ECO:0000313" key="1">
    <source>
        <dbReference type="EMBL" id="KAE8700953.1"/>
    </source>
</evidence>
<dbReference type="AlphaFoldDB" id="A0A6A3AAI6"/>
<gene>
    <name evidence="1" type="ORF">F3Y22_tig00110549pilonHSYRG00020</name>
</gene>
<dbReference type="Pfam" id="PF25880">
    <property type="entry name" value="WHD_CHMP7_1st"/>
    <property type="match status" value="1"/>
</dbReference>
<organism evidence="1 2">
    <name type="scientific">Hibiscus syriacus</name>
    <name type="common">Rose of Sharon</name>
    <dbReference type="NCBI Taxonomy" id="106335"/>
    <lineage>
        <taxon>Eukaryota</taxon>
        <taxon>Viridiplantae</taxon>
        <taxon>Streptophyta</taxon>
        <taxon>Embryophyta</taxon>
        <taxon>Tracheophyta</taxon>
        <taxon>Spermatophyta</taxon>
        <taxon>Magnoliopsida</taxon>
        <taxon>eudicotyledons</taxon>
        <taxon>Gunneridae</taxon>
        <taxon>Pentapetalae</taxon>
        <taxon>rosids</taxon>
        <taxon>malvids</taxon>
        <taxon>Malvales</taxon>
        <taxon>Malvaceae</taxon>
        <taxon>Malvoideae</taxon>
        <taxon>Hibiscus</taxon>
    </lineage>
</organism>
<accession>A0A6A3AAI6</accession>
<protein>
    <submittedName>
        <fullName evidence="1">SNF7 family protein, putative isoform 2</fullName>
    </submittedName>
</protein>
<dbReference type="EMBL" id="VEPZ02001025">
    <property type="protein sequence ID" value="KAE8700953.1"/>
    <property type="molecule type" value="Genomic_DNA"/>
</dbReference>
<evidence type="ECO:0000313" key="2">
    <source>
        <dbReference type="Proteomes" id="UP000436088"/>
    </source>
</evidence>
<comment type="caution">
    <text evidence="1">The sequence shown here is derived from an EMBL/GenBank/DDBJ whole genome shotgun (WGS) entry which is preliminary data.</text>
</comment>
<reference evidence="1" key="1">
    <citation type="submission" date="2019-09" db="EMBL/GenBank/DDBJ databases">
        <title>Draft genome information of white flower Hibiscus syriacus.</title>
        <authorList>
            <person name="Kim Y.-M."/>
        </authorList>
    </citation>
    <scope>NUCLEOTIDE SEQUENCE [LARGE SCALE GENOMIC DNA]</scope>
    <source>
        <strain evidence="1">YM2019G1</strain>
    </source>
</reference>
<sequence length="196" mass="22794">MDSKSVKEFIRQEVPDWDEESIATARFKAFSGQKSDWEPKFQFWKSLITNISRHFGAFIISPSQMKNEWFNRGGLTPLCIDQEKADDVVKCLSESHWNSNCIVTRTKFESMCRGQKEAYAVLSYLSGWGERLISLDQQERTNRVVSGVSSLDFDVLHLIWTQEKLQQQLDVMDRRWEMTLVSCTMPTGSEVQITFF</sequence>
<proteinExistence type="predicted"/>
<dbReference type="Proteomes" id="UP000436088">
    <property type="component" value="Unassembled WGS sequence"/>
</dbReference>